<proteinExistence type="predicted"/>
<protein>
    <submittedName>
        <fullName evidence="2">GNAT family N-acetyltransferase</fullName>
        <ecNumber evidence="2">2.3.1.-</ecNumber>
    </submittedName>
</protein>
<dbReference type="InterPro" id="IPR016181">
    <property type="entry name" value="Acyl_CoA_acyltransferase"/>
</dbReference>
<keyword evidence="2" id="KW-0808">Transferase</keyword>
<dbReference type="EMBL" id="JBHSAX010000014">
    <property type="protein sequence ID" value="MFC3963605.1"/>
    <property type="molecule type" value="Genomic_DNA"/>
</dbReference>
<dbReference type="GO" id="GO:0016746">
    <property type="term" value="F:acyltransferase activity"/>
    <property type="evidence" value="ECO:0007669"/>
    <property type="project" value="UniProtKB-KW"/>
</dbReference>
<reference evidence="3" key="1">
    <citation type="journal article" date="2019" name="Int. J. Syst. Evol. Microbiol.">
        <title>The Global Catalogue of Microorganisms (GCM) 10K type strain sequencing project: providing services to taxonomists for standard genome sequencing and annotation.</title>
        <authorList>
            <consortium name="The Broad Institute Genomics Platform"/>
            <consortium name="The Broad Institute Genome Sequencing Center for Infectious Disease"/>
            <person name="Wu L."/>
            <person name="Ma J."/>
        </authorList>
    </citation>
    <scope>NUCLEOTIDE SEQUENCE [LARGE SCALE GENOMIC DNA]</scope>
    <source>
        <strain evidence="3">CGMCC 4.7330</strain>
    </source>
</reference>
<evidence type="ECO:0000313" key="3">
    <source>
        <dbReference type="Proteomes" id="UP001595696"/>
    </source>
</evidence>
<evidence type="ECO:0000313" key="2">
    <source>
        <dbReference type="EMBL" id="MFC3963605.1"/>
    </source>
</evidence>
<dbReference type="Gene3D" id="3.40.630.30">
    <property type="match status" value="1"/>
</dbReference>
<dbReference type="SUPFAM" id="SSF55729">
    <property type="entry name" value="Acyl-CoA N-acyltransferases (Nat)"/>
    <property type="match status" value="1"/>
</dbReference>
<organism evidence="2 3">
    <name type="scientific">Nocardia jiangsuensis</name>
    <dbReference type="NCBI Taxonomy" id="1691563"/>
    <lineage>
        <taxon>Bacteria</taxon>
        <taxon>Bacillati</taxon>
        <taxon>Actinomycetota</taxon>
        <taxon>Actinomycetes</taxon>
        <taxon>Mycobacteriales</taxon>
        <taxon>Nocardiaceae</taxon>
        <taxon>Nocardia</taxon>
    </lineage>
</organism>
<dbReference type="EC" id="2.3.1.-" evidence="2"/>
<comment type="caution">
    <text evidence="2">The sequence shown here is derived from an EMBL/GenBank/DDBJ whole genome shotgun (WGS) entry which is preliminary data.</text>
</comment>
<keyword evidence="3" id="KW-1185">Reference proteome</keyword>
<feature type="domain" description="N-acetyltransferase" evidence="1">
    <location>
        <begin position="6"/>
        <end position="91"/>
    </location>
</feature>
<keyword evidence="2" id="KW-0012">Acyltransferase</keyword>
<dbReference type="RefSeq" id="WP_233015160.1">
    <property type="nucleotide sequence ID" value="NZ_JBHSAX010000014.1"/>
</dbReference>
<evidence type="ECO:0000259" key="1">
    <source>
        <dbReference type="PROSITE" id="PS51729"/>
    </source>
</evidence>
<dbReference type="PROSITE" id="PS51729">
    <property type="entry name" value="GNAT_YJDJ"/>
    <property type="match status" value="1"/>
</dbReference>
<name>A0ABV8DUG5_9NOCA</name>
<dbReference type="Proteomes" id="UP001595696">
    <property type="component" value="Unassembled WGS sequence"/>
</dbReference>
<sequence>MAIEVRTNTALERFELYIDGTLAGHVAYQDTAAERAFVRSEIYASPDRGHAATLFESALRTTRAQGFEVLPMCPQVNRYIESRAEHVAAVPSWARSQFGLPL</sequence>
<gene>
    <name evidence="2" type="ORF">ACFO0B_16560</name>
</gene>
<dbReference type="InterPro" id="IPR031165">
    <property type="entry name" value="GNAT_YJDJ"/>
</dbReference>
<accession>A0ABV8DUG5</accession>
<dbReference type="Pfam" id="PF14542">
    <property type="entry name" value="Acetyltransf_CG"/>
    <property type="match status" value="1"/>
</dbReference>